<evidence type="ECO:0000313" key="3">
    <source>
        <dbReference type="Proteomes" id="UP001287356"/>
    </source>
</evidence>
<dbReference type="PANTHER" id="PTHR13504:SF38">
    <property type="entry name" value="FIDO DOMAIN-CONTAINING PROTEIN"/>
    <property type="match status" value="1"/>
</dbReference>
<dbReference type="InterPro" id="IPR040198">
    <property type="entry name" value="Fido_containing"/>
</dbReference>
<evidence type="ECO:0000313" key="2">
    <source>
        <dbReference type="EMBL" id="KAK3378766.1"/>
    </source>
</evidence>
<sequence>MTDFVQSLRIKLQAILPDGSIYAGEASFAISMADEYDYNILGDDDDQDDLHGEFVKLSVNLAQNLQSRPPDAMDGSLAESDDTFEDGGGSNFIESADAGLDITTKICHSIFKGEANIYLRGKNLNEQTILETHGILTKGIDTDQGYSWTQYSGVYRQVSVVAGLHAFPRADQVPAAMRRMIWSLSHDLQAAAREGIIDPIALTSKYCHIFVNVHPFVDGNGRRGDA</sequence>
<dbReference type="SUPFAM" id="SSF140931">
    <property type="entry name" value="Fic-like"/>
    <property type="match status" value="1"/>
</dbReference>
<dbReference type="AlphaFoldDB" id="A0AAE0KMD4"/>
<keyword evidence="3" id="KW-1185">Reference proteome</keyword>
<dbReference type="Proteomes" id="UP001287356">
    <property type="component" value="Unassembled WGS sequence"/>
</dbReference>
<name>A0AAE0KMD4_9PEZI</name>
<dbReference type="EMBL" id="JAULSN010000002">
    <property type="protein sequence ID" value="KAK3378766.1"/>
    <property type="molecule type" value="Genomic_DNA"/>
</dbReference>
<gene>
    <name evidence="2" type="ORF">B0T24DRAFT_589392</name>
</gene>
<proteinExistence type="predicted"/>
<organism evidence="2 3">
    <name type="scientific">Lasiosphaeria ovina</name>
    <dbReference type="NCBI Taxonomy" id="92902"/>
    <lineage>
        <taxon>Eukaryota</taxon>
        <taxon>Fungi</taxon>
        <taxon>Dikarya</taxon>
        <taxon>Ascomycota</taxon>
        <taxon>Pezizomycotina</taxon>
        <taxon>Sordariomycetes</taxon>
        <taxon>Sordariomycetidae</taxon>
        <taxon>Sordariales</taxon>
        <taxon>Lasiosphaeriaceae</taxon>
        <taxon>Lasiosphaeria</taxon>
    </lineage>
</organism>
<dbReference type="Pfam" id="PF02661">
    <property type="entry name" value="Fic"/>
    <property type="match status" value="1"/>
</dbReference>
<reference evidence="2" key="1">
    <citation type="journal article" date="2023" name="Mol. Phylogenet. Evol.">
        <title>Genome-scale phylogeny and comparative genomics of the fungal order Sordariales.</title>
        <authorList>
            <person name="Hensen N."/>
            <person name="Bonometti L."/>
            <person name="Westerberg I."/>
            <person name="Brannstrom I.O."/>
            <person name="Guillou S."/>
            <person name="Cros-Aarteil S."/>
            <person name="Calhoun S."/>
            <person name="Haridas S."/>
            <person name="Kuo A."/>
            <person name="Mondo S."/>
            <person name="Pangilinan J."/>
            <person name="Riley R."/>
            <person name="LaButti K."/>
            <person name="Andreopoulos B."/>
            <person name="Lipzen A."/>
            <person name="Chen C."/>
            <person name="Yan M."/>
            <person name="Daum C."/>
            <person name="Ng V."/>
            <person name="Clum A."/>
            <person name="Steindorff A."/>
            <person name="Ohm R.A."/>
            <person name="Martin F."/>
            <person name="Silar P."/>
            <person name="Natvig D.O."/>
            <person name="Lalanne C."/>
            <person name="Gautier V."/>
            <person name="Ament-Velasquez S.L."/>
            <person name="Kruys A."/>
            <person name="Hutchinson M.I."/>
            <person name="Powell A.J."/>
            <person name="Barry K."/>
            <person name="Miller A.N."/>
            <person name="Grigoriev I.V."/>
            <person name="Debuchy R."/>
            <person name="Gladieux P."/>
            <person name="Hiltunen Thoren M."/>
            <person name="Johannesson H."/>
        </authorList>
    </citation>
    <scope>NUCLEOTIDE SEQUENCE</scope>
    <source>
        <strain evidence="2">CBS 958.72</strain>
    </source>
</reference>
<dbReference type="Gene3D" id="1.10.3290.10">
    <property type="entry name" value="Fido-like domain"/>
    <property type="match status" value="1"/>
</dbReference>
<dbReference type="PROSITE" id="PS51459">
    <property type="entry name" value="FIDO"/>
    <property type="match status" value="1"/>
</dbReference>
<dbReference type="PANTHER" id="PTHR13504">
    <property type="entry name" value="FIDO DOMAIN-CONTAINING PROTEIN DDB_G0283145"/>
    <property type="match status" value="1"/>
</dbReference>
<evidence type="ECO:0000259" key="1">
    <source>
        <dbReference type="PROSITE" id="PS51459"/>
    </source>
</evidence>
<accession>A0AAE0KMD4</accession>
<comment type="caution">
    <text evidence="2">The sequence shown here is derived from an EMBL/GenBank/DDBJ whole genome shotgun (WGS) entry which is preliminary data.</text>
</comment>
<protein>
    <recommendedName>
        <fullName evidence="1">Fido domain-containing protein</fullName>
    </recommendedName>
</protein>
<feature type="domain" description="Fido" evidence="1">
    <location>
        <begin position="124"/>
        <end position="226"/>
    </location>
</feature>
<dbReference type="InterPro" id="IPR003812">
    <property type="entry name" value="Fido"/>
</dbReference>
<dbReference type="InterPro" id="IPR036597">
    <property type="entry name" value="Fido-like_dom_sf"/>
</dbReference>
<reference evidence="2" key="2">
    <citation type="submission" date="2023-06" db="EMBL/GenBank/DDBJ databases">
        <authorList>
            <consortium name="Lawrence Berkeley National Laboratory"/>
            <person name="Haridas S."/>
            <person name="Hensen N."/>
            <person name="Bonometti L."/>
            <person name="Westerberg I."/>
            <person name="Brannstrom I.O."/>
            <person name="Guillou S."/>
            <person name="Cros-Aarteil S."/>
            <person name="Calhoun S."/>
            <person name="Kuo A."/>
            <person name="Mondo S."/>
            <person name="Pangilinan J."/>
            <person name="Riley R."/>
            <person name="Labutti K."/>
            <person name="Andreopoulos B."/>
            <person name="Lipzen A."/>
            <person name="Chen C."/>
            <person name="Yanf M."/>
            <person name="Daum C."/>
            <person name="Ng V."/>
            <person name="Clum A."/>
            <person name="Steindorff A."/>
            <person name="Ohm R."/>
            <person name="Martin F."/>
            <person name="Silar P."/>
            <person name="Natvig D."/>
            <person name="Lalanne C."/>
            <person name="Gautier V."/>
            <person name="Ament-Velasquez S.L."/>
            <person name="Kruys A."/>
            <person name="Hutchinson M.I."/>
            <person name="Powell A.J."/>
            <person name="Barry K."/>
            <person name="Miller A.N."/>
            <person name="Grigoriev I.V."/>
            <person name="Debuchy R."/>
            <person name="Gladieux P."/>
            <person name="Thoren M.H."/>
            <person name="Johannesson H."/>
        </authorList>
    </citation>
    <scope>NUCLEOTIDE SEQUENCE</scope>
    <source>
        <strain evidence="2">CBS 958.72</strain>
    </source>
</reference>